<evidence type="ECO:0000256" key="12">
    <source>
        <dbReference type="SAM" id="MobiDB-lite"/>
    </source>
</evidence>
<name>A0ABP7U4B3_9SPHN</name>
<sequence length="698" mass="75336">MADRDSPWQRSGRNIEDLPDPFAAPVFGAPPTVRRLNWWQRREQRLAEAAREKPVFPASPTDPLPPSPPPPAVPSNRRRYWRWGLTGFGALLLVTLLWLVITAPLGRALEPLPDPAMLIVSSEGRAIARRGAIKEAPVEVAKLNPLTPAAFVAIEDRRFYRHWGIDPRAIGRAMVANFHAGGVKQGGSTLTQQLAKTSFLNGDRSLKRKAQEVIIAFWLEGWLTKEEILSRYLSSVYFGDGVYGLRAASHHYFGREPEKLNLAQSAMLAGLVQAPSRLAPTRNLAGAQKRSRLVLAAMADTNVIPLARARATVSARPIRQVEKVPTGTYFADWVAPQAAQAFESDFGEVKVKTTLDADLQRLANRAVANAALGPGMQAALVAMRPDGRVVAMVGGRSYKESTFNRATQARRQPGSAFKLFVYLAAMRAGYRPDTIIQDKPITIDGWSPANSDGIYRGPVTLQQAFARSSNAATVRLSEAVGRSNVLRTARELGISTPLPDSPSVALGTAGVSLLELTGAYAAVASGRYPVGAVGLPPQPQVDDSGSITDSLFGRNGRLDERRDWRPMLDLLWAAANEGTGKRAALPTATFGKTGTTQENRDALFVGFAGDLVVGVWVGRDDNKSLGKNVSGGTLPAQIWRAFMAPALSVDGRGATYLPAGYQVPRRAPATPSQASEGDLDQWIGGLVKAATDLLGERR</sequence>
<evidence type="ECO:0000256" key="1">
    <source>
        <dbReference type="ARBA" id="ARBA00004752"/>
    </source>
</evidence>
<dbReference type="Pfam" id="PF00905">
    <property type="entry name" value="Transpeptidase"/>
    <property type="match status" value="1"/>
</dbReference>
<dbReference type="Gene3D" id="1.10.3810.10">
    <property type="entry name" value="Biosynthetic peptidoglycan transglycosylase-like"/>
    <property type="match status" value="1"/>
</dbReference>
<dbReference type="InterPro" id="IPR012338">
    <property type="entry name" value="Beta-lactam/transpept-like"/>
</dbReference>
<dbReference type="Pfam" id="PF00912">
    <property type="entry name" value="Transgly"/>
    <property type="match status" value="1"/>
</dbReference>
<comment type="similarity">
    <text evidence="2">In the C-terminal section; belongs to the transpeptidase family.</text>
</comment>
<evidence type="ECO:0000259" key="15">
    <source>
        <dbReference type="Pfam" id="PF00912"/>
    </source>
</evidence>
<comment type="similarity">
    <text evidence="3">In the N-terminal section; belongs to the glycosyltransferase 51 family.</text>
</comment>
<dbReference type="Proteomes" id="UP001424459">
    <property type="component" value="Unassembled WGS sequence"/>
</dbReference>
<evidence type="ECO:0000313" key="16">
    <source>
        <dbReference type="EMBL" id="GAA4035778.1"/>
    </source>
</evidence>
<organism evidence="16 17">
    <name type="scientific">Sphingomonas rosea</name>
    <dbReference type="NCBI Taxonomy" id="335605"/>
    <lineage>
        <taxon>Bacteria</taxon>
        <taxon>Pseudomonadati</taxon>
        <taxon>Pseudomonadota</taxon>
        <taxon>Alphaproteobacteria</taxon>
        <taxon>Sphingomonadales</taxon>
        <taxon>Sphingomonadaceae</taxon>
        <taxon>Sphingomonas</taxon>
    </lineage>
</organism>
<keyword evidence="9" id="KW-0511">Multifunctional enzyme</keyword>
<evidence type="ECO:0000256" key="11">
    <source>
        <dbReference type="ARBA" id="ARBA00049902"/>
    </source>
</evidence>
<comment type="catalytic activity">
    <reaction evidence="11">
        <text>[GlcNAc-(1-&gt;4)-Mur2Ac(oyl-L-Ala-gamma-D-Glu-L-Lys-D-Ala-D-Ala)](n)-di-trans,octa-cis-undecaprenyl diphosphate + beta-D-GlcNAc-(1-&gt;4)-Mur2Ac(oyl-L-Ala-gamma-D-Glu-L-Lys-D-Ala-D-Ala)-di-trans,octa-cis-undecaprenyl diphosphate = [GlcNAc-(1-&gt;4)-Mur2Ac(oyl-L-Ala-gamma-D-Glu-L-Lys-D-Ala-D-Ala)](n+1)-di-trans,octa-cis-undecaprenyl diphosphate + di-trans,octa-cis-undecaprenyl diphosphate + H(+)</text>
        <dbReference type="Rhea" id="RHEA:23708"/>
        <dbReference type="Rhea" id="RHEA-COMP:9602"/>
        <dbReference type="Rhea" id="RHEA-COMP:9603"/>
        <dbReference type="ChEBI" id="CHEBI:15378"/>
        <dbReference type="ChEBI" id="CHEBI:58405"/>
        <dbReference type="ChEBI" id="CHEBI:60033"/>
        <dbReference type="ChEBI" id="CHEBI:78435"/>
        <dbReference type="EC" id="2.4.99.28"/>
    </reaction>
</comment>
<feature type="domain" description="Glycosyl transferase family 51" evidence="15">
    <location>
        <begin position="128"/>
        <end position="298"/>
    </location>
</feature>
<evidence type="ECO:0000256" key="4">
    <source>
        <dbReference type="ARBA" id="ARBA00022645"/>
    </source>
</evidence>
<dbReference type="SUPFAM" id="SSF56601">
    <property type="entry name" value="beta-lactamase/transpeptidase-like"/>
    <property type="match status" value="1"/>
</dbReference>
<dbReference type="EC" id="2.4.99.28" evidence="10"/>
<feature type="compositionally biased region" description="Pro residues" evidence="12">
    <location>
        <begin position="60"/>
        <end position="73"/>
    </location>
</feature>
<keyword evidence="13" id="KW-1133">Transmembrane helix</keyword>
<feature type="domain" description="Penicillin-binding protein transpeptidase" evidence="14">
    <location>
        <begin position="380"/>
        <end position="497"/>
    </location>
</feature>
<evidence type="ECO:0000256" key="6">
    <source>
        <dbReference type="ARBA" id="ARBA00022676"/>
    </source>
</evidence>
<keyword evidence="8" id="KW-0378">Hydrolase</keyword>
<evidence type="ECO:0000313" key="17">
    <source>
        <dbReference type="Proteomes" id="UP001424459"/>
    </source>
</evidence>
<comment type="pathway">
    <text evidence="1">Cell wall biogenesis; peptidoglycan biosynthesis.</text>
</comment>
<evidence type="ECO:0000256" key="7">
    <source>
        <dbReference type="ARBA" id="ARBA00022679"/>
    </source>
</evidence>
<feature type="transmembrane region" description="Helical" evidence="13">
    <location>
        <begin position="80"/>
        <end position="101"/>
    </location>
</feature>
<keyword evidence="7" id="KW-0808">Transferase</keyword>
<dbReference type="InterPro" id="IPR001264">
    <property type="entry name" value="Glyco_trans_51"/>
</dbReference>
<dbReference type="InterPro" id="IPR036950">
    <property type="entry name" value="PBP_transglycosylase"/>
</dbReference>
<evidence type="ECO:0000259" key="14">
    <source>
        <dbReference type="Pfam" id="PF00905"/>
    </source>
</evidence>
<keyword evidence="6" id="KW-0328">Glycosyltransferase</keyword>
<keyword evidence="13" id="KW-0472">Membrane</keyword>
<feature type="region of interest" description="Disordered" evidence="12">
    <location>
        <begin position="1"/>
        <end position="28"/>
    </location>
</feature>
<dbReference type="InterPro" id="IPR023346">
    <property type="entry name" value="Lysozyme-like_dom_sf"/>
</dbReference>
<evidence type="ECO:0000256" key="10">
    <source>
        <dbReference type="ARBA" id="ARBA00044770"/>
    </source>
</evidence>
<dbReference type="InterPro" id="IPR050396">
    <property type="entry name" value="Glycosyltr_51/Transpeptidase"/>
</dbReference>
<feature type="region of interest" description="Disordered" evidence="12">
    <location>
        <begin position="49"/>
        <end position="73"/>
    </location>
</feature>
<comment type="caution">
    <text evidence="16">The sequence shown here is derived from an EMBL/GenBank/DDBJ whole genome shotgun (WGS) entry which is preliminary data.</text>
</comment>
<evidence type="ECO:0000256" key="5">
    <source>
        <dbReference type="ARBA" id="ARBA00022670"/>
    </source>
</evidence>
<dbReference type="SUPFAM" id="SSF53955">
    <property type="entry name" value="Lysozyme-like"/>
    <property type="match status" value="1"/>
</dbReference>
<dbReference type="PANTHER" id="PTHR32282:SF33">
    <property type="entry name" value="PEPTIDOGLYCAN GLYCOSYLTRANSFERASE"/>
    <property type="match status" value="1"/>
</dbReference>
<evidence type="ECO:0000256" key="13">
    <source>
        <dbReference type="SAM" id="Phobius"/>
    </source>
</evidence>
<accession>A0ABP7U4B3</accession>
<keyword evidence="4" id="KW-0121">Carboxypeptidase</keyword>
<dbReference type="InterPro" id="IPR001460">
    <property type="entry name" value="PCN-bd_Tpept"/>
</dbReference>
<dbReference type="Gene3D" id="3.40.710.10">
    <property type="entry name" value="DD-peptidase/beta-lactamase superfamily"/>
    <property type="match status" value="1"/>
</dbReference>
<protein>
    <recommendedName>
        <fullName evidence="10">peptidoglycan glycosyltransferase</fullName>
        <ecNumber evidence="10">2.4.99.28</ecNumber>
    </recommendedName>
</protein>
<dbReference type="EMBL" id="BAABBR010000001">
    <property type="protein sequence ID" value="GAA4035778.1"/>
    <property type="molecule type" value="Genomic_DNA"/>
</dbReference>
<dbReference type="RefSeq" id="WP_344696443.1">
    <property type="nucleotide sequence ID" value="NZ_BAABBR010000001.1"/>
</dbReference>
<evidence type="ECO:0000256" key="3">
    <source>
        <dbReference type="ARBA" id="ARBA00007739"/>
    </source>
</evidence>
<keyword evidence="5" id="KW-0645">Protease</keyword>
<gene>
    <name evidence="16" type="ORF">GCM10022281_15270</name>
</gene>
<proteinExistence type="inferred from homology"/>
<evidence type="ECO:0000256" key="2">
    <source>
        <dbReference type="ARBA" id="ARBA00007090"/>
    </source>
</evidence>
<reference evidence="17" key="1">
    <citation type="journal article" date="2019" name="Int. J. Syst. Evol. Microbiol.">
        <title>The Global Catalogue of Microorganisms (GCM) 10K type strain sequencing project: providing services to taxonomists for standard genome sequencing and annotation.</title>
        <authorList>
            <consortium name="The Broad Institute Genomics Platform"/>
            <consortium name="The Broad Institute Genome Sequencing Center for Infectious Disease"/>
            <person name="Wu L."/>
            <person name="Ma J."/>
        </authorList>
    </citation>
    <scope>NUCLEOTIDE SEQUENCE [LARGE SCALE GENOMIC DNA]</scope>
    <source>
        <strain evidence="17">JCM 17564</strain>
    </source>
</reference>
<dbReference type="PANTHER" id="PTHR32282">
    <property type="entry name" value="BINDING PROTEIN TRANSPEPTIDASE, PUTATIVE-RELATED"/>
    <property type="match status" value="1"/>
</dbReference>
<keyword evidence="17" id="KW-1185">Reference proteome</keyword>
<keyword evidence="13" id="KW-0812">Transmembrane</keyword>
<evidence type="ECO:0000256" key="8">
    <source>
        <dbReference type="ARBA" id="ARBA00022801"/>
    </source>
</evidence>
<evidence type="ECO:0000256" key="9">
    <source>
        <dbReference type="ARBA" id="ARBA00023268"/>
    </source>
</evidence>